<protein>
    <submittedName>
        <fullName evidence="2">Uncharacterized protein</fullName>
    </submittedName>
</protein>
<accession>A0A2T4CD47</accession>
<feature type="region of interest" description="Disordered" evidence="1">
    <location>
        <begin position="1"/>
        <end position="36"/>
    </location>
</feature>
<keyword evidence="3" id="KW-1185">Reference proteome</keyword>
<name>A0A2T4CD47_TRILO</name>
<gene>
    <name evidence="2" type="ORF">M440DRAFT_1327294</name>
</gene>
<evidence type="ECO:0000313" key="2">
    <source>
        <dbReference type="EMBL" id="PTB79475.1"/>
    </source>
</evidence>
<proteinExistence type="predicted"/>
<dbReference type="OrthoDB" id="3244603at2759"/>
<reference evidence="2 3" key="1">
    <citation type="submission" date="2016-07" db="EMBL/GenBank/DDBJ databases">
        <title>Multiple horizontal gene transfer events from other fungi enriched the ability of initially mycotrophic Trichoderma (Ascomycota) to feed on dead plant biomass.</title>
        <authorList>
            <consortium name="DOE Joint Genome Institute"/>
            <person name="Aerts A."/>
            <person name="Atanasova L."/>
            <person name="Chenthamara K."/>
            <person name="Zhang J."/>
            <person name="Grujic M."/>
            <person name="Henrissat B."/>
            <person name="Kuo A."/>
            <person name="Salamov A."/>
            <person name="Lipzen A."/>
            <person name="Labutti K."/>
            <person name="Barry K."/>
            <person name="Miao Y."/>
            <person name="Rahimi M.J."/>
            <person name="Shen Q."/>
            <person name="Grigoriev I.V."/>
            <person name="Kubicek C.P."/>
            <person name="Druzhinina I.S."/>
        </authorList>
    </citation>
    <scope>NUCLEOTIDE SEQUENCE [LARGE SCALE GENOMIC DNA]</scope>
    <source>
        <strain evidence="2 3">ATCC 18648</strain>
    </source>
</reference>
<dbReference type="EMBL" id="KZ679128">
    <property type="protein sequence ID" value="PTB79475.1"/>
    <property type="molecule type" value="Genomic_DNA"/>
</dbReference>
<organism evidence="2 3">
    <name type="scientific">Trichoderma longibrachiatum ATCC 18648</name>
    <dbReference type="NCBI Taxonomy" id="983965"/>
    <lineage>
        <taxon>Eukaryota</taxon>
        <taxon>Fungi</taxon>
        <taxon>Dikarya</taxon>
        <taxon>Ascomycota</taxon>
        <taxon>Pezizomycotina</taxon>
        <taxon>Sordariomycetes</taxon>
        <taxon>Hypocreomycetidae</taxon>
        <taxon>Hypocreales</taxon>
        <taxon>Hypocreaceae</taxon>
        <taxon>Trichoderma</taxon>
    </lineage>
</organism>
<dbReference type="Proteomes" id="UP000240760">
    <property type="component" value="Unassembled WGS sequence"/>
</dbReference>
<sequence length="324" mass="37270">MPTVRFATEAEKSDQGSGSGSESEEQHEEPDPHGLLTPLVMFDFGGRGLNEPKLLDFSDEIRSHLLEDHSLGPRAEVVKRVLRELVRDEGAAMPAVSFATIQNARLDKLLSDLLTLGHQQASVRLRPRLDIAMAERLQRSWMARFREEFFNIDQTRQEELSNSGRLKDVVFNKKATNGWELWKAEKCETVSGLEWNLQFKPGYLKQNPQTRLHRVVVTLERISKQPSMTELAKIPLPSQMDDWLLFEKYEGEMIRQHRGEQSFMDWKVMKAQERMDRRQWRRALEVGAALTNARNANTAQNANAAQECVTWRSSKMLPNISDLK</sequence>
<dbReference type="AlphaFoldDB" id="A0A2T4CD47"/>
<evidence type="ECO:0000313" key="3">
    <source>
        <dbReference type="Proteomes" id="UP000240760"/>
    </source>
</evidence>
<evidence type="ECO:0000256" key="1">
    <source>
        <dbReference type="SAM" id="MobiDB-lite"/>
    </source>
</evidence>